<dbReference type="Proteomes" id="UP000008544">
    <property type="component" value="Chromosome"/>
</dbReference>
<organism evidence="2 3">
    <name type="scientific">Desulforudis audaxviator (strain MP104C)</name>
    <dbReference type="NCBI Taxonomy" id="477974"/>
    <lineage>
        <taxon>Bacteria</taxon>
        <taxon>Bacillati</taxon>
        <taxon>Bacillota</taxon>
        <taxon>Clostridia</taxon>
        <taxon>Thermoanaerobacterales</taxon>
        <taxon>Candidatus Desulforudaceae</taxon>
        <taxon>Candidatus Desulforudis</taxon>
    </lineage>
</organism>
<name>B1I3F3_DESAP</name>
<keyword evidence="1" id="KW-0472">Membrane</keyword>
<proteinExistence type="predicted"/>
<evidence type="ECO:0000313" key="2">
    <source>
        <dbReference type="EMBL" id="ACA59475.1"/>
    </source>
</evidence>
<dbReference type="KEGG" id="dau:Daud_0963"/>
<dbReference type="OrthoDB" id="2588291at2"/>
<evidence type="ECO:0000313" key="3">
    <source>
        <dbReference type="Proteomes" id="UP000008544"/>
    </source>
</evidence>
<dbReference type="RefSeq" id="WP_012302061.1">
    <property type="nucleotide sequence ID" value="NC_010424.1"/>
</dbReference>
<gene>
    <name evidence="2" type="ordered locus">Daud_0963</name>
</gene>
<dbReference type="STRING" id="477974.Daud_0963"/>
<sequence length="132" mass="14974">MIFSEKGWAMPSVLMVILVISLLGTALWYYSMTDVKHVIVQEKAMQAHYLARSGAELVADYAVNNFESLIARDDYPWISGPYNLEGNAEKHFSVRIDKQAQRLVIQSTGEVDGVTQTLTLEIDSSNNRYWSR</sequence>
<keyword evidence="1" id="KW-1133">Transmembrane helix</keyword>
<evidence type="ECO:0000256" key="1">
    <source>
        <dbReference type="SAM" id="Phobius"/>
    </source>
</evidence>
<keyword evidence="1" id="KW-0812">Transmembrane</keyword>
<evidence type="ECO:0008006" key="4">
    <source>
        <dbReference type="Google" id="ProtNLM"/>
    </source>
</evidence>
<reference evidence="2 3" key="2">
    <citation type="journal article" date="2008" name="Science">
        <title>Environmental genomics reveals a single-species ecosystem deep within Earth.</title>
        <authorList>
            <person name="Chivian D."/>
            <person name="Brodie E.L."/>
            <person name="Alm E.J."/>
            <person name="Culley D.E."/>
            <person name="Dehal P.S."/>
            <person name="Desantis T.Z."/>
            <person name="Gihring T.M."/>
            <person name="Lapidus A."/>
            <person name="Lin L.H."/>
            <person name="Lowry S.R."/>
            <person name="Moser D.P."/>
            <person name="Richardson P.M."/>
            <person name="Southam G."/>
            <person name="Wanger G."/>
            <person name="Pratt L.M."/>
            <person name="Andersen G.L."/>
            <person name="Hazen T.C."/>
            <person name="Brockman F.J."/>
            <person name="Arkin A.P."/>
            <person name="Onstott T.C."/>
        </authorList>
    </citation>
    <scope>NUCLEOTIDE SEQUENCE [LARGE SCALE GENOMIC DNA]</scope>
    <source>
        <strain evidence="2 3">MP104C</strain>
    </source>
</reference>
<dbReference type="EMBL" id="CP000860">
    <property type="protein sequence ID" value="ACA59475.1"/>
    <property type="molecule type" value="Genomic_DNA"/>
</dbReference>
<dbReference type="AlphaFoldDB" id="B1I3F3"/>
<feature type="transmembrane region" description="Helical" evidence="1">
    <location>
        <begin position="12"/>
        <end position="30"/>
    </location>
</feature>
<keyword evidence="3" id="KW-1185">Reference proteome</keyword>
<reference evidence="3" key="1">
    <citation type="submission" date="2007-10" db="EMBL/GenBank/DDBJ databases">
        <title>Complete sequence of chromosome of Desulforudis audaxviator MP104C.</title>
        <authorList>
            <person name="Copeland A."/>
            <person name="Lucas S."/>
            <person name="Lapidus A."/>
            <person name="Barry K."/>
            <person name="Glavina del Rio T."/>
            <person name="Dalin E."/>
            <person name="Tice H."/>
            <person name="Bruce D."/>
            <person name="Pitluck S."/>
            <person name="Lowry S.R."/>
            <person name="Larimer F."/>
            <person name="Land M.L."/>
            <person name="Hauser L."/>
            <person name="Kyrpides N."/>
            <person name="Ivanova N.N."/>
            <person name="Richardson P."/>
        </authorList>
    </citation>
    <scope>NUCLEOTIDE SEQUENCE [LARGE SCALE GENOMIC DNA]</scope>
    <source>
        <strain evidence="3">MP104C</strain>
    </source>
</reference>
<protein>
    <recommendedName>
        <fullName evidence="4">Type 4 fimbrial biogenesis protein PilX N-terminal domain-containing protein</fullName>
    </recommendedName>
</protein>
<dbReference type="HOGENOM" id="CLU_1913647_0_0_9"/>
<dbReference type="eggNOG" id="ENOG50348RG">
    <property type="taxonomic scope" value="Bacteria"/>
</dbReference>
<accession>B1I3F3</accession>